<dbReference type="NCBIfam" id="TIGR03605">
    <property type="entry name" value="antibiot_sagB"/>
    <property type="match status" value="1"/>
</dbReference>
<organism evidence="3 4">
    <name type="scientific">Actinopolymorpha cephalotaxi</name>
    <dbReference type="NCBI Taxonomy" id="504797"/>
    <lineage>
        <taxon>Bacteria</taxon>
        <taxon>Bacillati</taxon>
        <taxon>Actinomycetota</taxon>
        <taxon>Actinomycetes</taxon>
        <taxon>Propionibacteriales</taxon>
        <taxon>Actinopolymorphaceae</taxon>
        <taxon>Actinopolymorpha</taxon>
    </lineage>
</organism>
<dbReference type="RefSeq" id="WP_092888240.1">
    <property type="nucleotide sequence ID" value="NZ_FOOI01000018.1"/>
</dbReference>
<dbReference type="GO" id="GO:0016491">
    <property type="term" value="F:oxidoreductase activity"/>
    <property type="evidence" value="ECO:0007669"/>
    <property type="project" value="InterPro"/>
</dbReference>
<proteinExistence type="predicted"/>
<gene>
    <name evidence="2" type="ORF">FHR37_004192</name>
    <name evidence="3" type="ORF">SAMN05421678_11846</name>
</gene>
<keyword evidence="5" id="KW-1185">Reference proteome</keyword>
<protein>
    <submittedName>
        <fullName evidence="3">SagB-type dehydrogenase domain-containing protein</fullName>
    </submittedName>
    <submittedName>
        <fullName evidence="2">SagB-type dehydrogenase family enzyme</fullName>
    </submittedName>
</protein>
<dbReference type="InterPro" id="IPR000415">
    <property type="entry name" value="Nitroreductase-like"/>
</dbReference>
<evidence type="ECO:0000313" key="4">
    <source>
        <dbReference type="Proteomes" id="UP000199052"/>
    </source>
</evidence>
<dbReference type="InterPro" id="IPR052544">
    <property type="entry name" value="Bacteriocin_Proc_Enz"/>
</dbReference>
<evidence type="ECO:0000259" key="1">
    <source>
        <dbReference type="Pfam" id="PF00881"/>
    </source>
</evidence>
<dbReference type="Proteomes" id="UP000199052">
    <property type="component" value="Unassembled WGS sequence"/>
</dbReference>
<dbReference type="STRING" id="504797.SAMN05421678_11846"/>
<dbReference type="SUPFAM" id="SSF55469">
    <property type="entry name" value="FMN-dependent nitroreductase-like"/>
    <property type="match status" value="1"/>
</dbReference>
<name>A0A1I3A5Z0_9ACTN</name>
<dbReference type="InterPro" id="IPR029479">
    <property type="entry name" value="Nitroreductase"/>
</dbReference>
<dbReference type="PANTHER" id="PTHR43745">
    <property type="entry name" value="NITROREDUCTASE MJ1384-RELATED"/>
    <property type="match status" value="1"/>
</dbReference>
<dbReference type="EMBL" id="FOOI01000018">
    <property type="protein sequence ID" value="SFH45129.1"/>
    <property type="molecule type" value="Genomic_DNA"/>
</dbReference>
<evidence type="ECO:0000313" key="2">
    <source>
        <dbReference type="EMBL" id="NYH85341.1"/>
    </source>
</evidence>
<dbReference type="InterPro" id="IPR020051">
    <property type="entry name" value="SagB-type_dehydrogenase"/>
</dbReference>
<dbReference type="Gene3D" id="3.40.109.10">
    <property type="entry name" value="NADH Oxidase"/>
    <property type="match status" value="1"/>
</dbReference>
<dbReference type="Pfam" id="PF00881">
    <property type="entry name" value="Nitroreductase"/>
    <property type="match status" value="1"/>
</dbReference>
<accession>A0A1I3A5Z0</accession>
<dbReference type="EMBL" id="JACBZA010000001">
    <property type="protein sequence ID" value="NYH85341.1"/>
    <property type="molecule type" value="Genomic_DNA"/>
</dbReference>
<dbReference type="CDD" id="cd02142">
    <property type="entry name" value="McbC_SagB-like_oxidoreductase"/>
    <property type="match status" value="1"/>
</dbReference>
<dbReference type="Proteomes" id="UP000533017">
    <property type="component" value="Unassembled WGS sequence"/>
</dbReference>
<dbReference type="PANTHER" id="PTHR43745:SF2">
    <property type="entry name" value="NITROREDUCTASE MJ1384-RELATED"/>
    <property type="match status" value="1"/>
</dbReference>
<evidence type="ECO:0000313" key="3">
    <source>
        <dbReference type="EMBL" id="SFH45129.1"/>
    </source>
</evidence>
<reference evidence="3 4" key="1">
    <citation type="submission" date="2016-10" db="EMBL/GenBank/DDBJ databases">
        <authorList>
            <person name="de Groot N.N."/>
        </authorList>
    </citation>
    <scope>NUCLEOTIDE SEQUENCE [LARGE SCALE GENOMIC DNA]</scope>
    <source>
        <strain evidence="3 4">CPCC 202808</strain>
    </source>
</reference>
<dbReference type="AlphaFoldDB" id="A0A1I3A5Z0"/>
<dbReference type="OrthoDB" id="3723182at2"/>
<reference evidence="2 5" key="2">
    <citation type="submission" date="2020-07" db="EMBL/GenBank/DDBJ databases">
        <title>Sequencing the genomes of 1000 actinobacteria strains.</title>
        <authorList>
            <person name="Klenk H.-P."/>
        </authorList>
    </citation>
    <scope>NUCLEOTIDE SEQUENCE [LARGE SCALE GENOMIC DNA]</scope>
    <source>
        <strain evidence="2 5">DSM 45117</strain>
    </source>
</reference>
<feature type="domain" description="Nitroreductase" evidence="1">
    <location>
        <begin position="78"/>
        <end position="253"/>
    </location>
</feature>
<sequence>MIDLEWSTDGGLDHHFDSLAELYHENSKTRRRPGASGPTAEAIQAMSHGFKVYANSPSTPLPPPALLPPGSDSLGHALRTRRSVRRYEQGPLPIRVLGDVLFSAYGMRDPELPFRTVPSAGGLYPLELYLVNLEAGELPVGAYHYDLRRHSLDLIPDHGPVAQLRDCIFVPEAGETAAAMIVITGVFGRSRIKYGERAYRFAHLEAGHVGQNIALTCTCMGIGFCPFGGFVDDEVNNLLNLDGVDEAAIYLGTLGLLSRSRDAGSTTEEEVLR</sequence>
<evidence type="ECO:0000313" key="5">
    <source>
        <dbReference type="Proteomes" id="UP000533017"/>
    </source>
</evidence>